<keyword evidence="4" id="KW-1185">Reference proteome</keyword>
<dbReference type="AlphaFoldDB" id="A0A0C3NR70"/>
<evidence type="ECO:0000256" key="1">
    <source>
        <dbReference type="SAM" id="Coils"/>
    </source>
</evidence>
<reference evidence="3 4" key="1">
    <citation type="journal article" date="2014" name="PLoS Genet.">
        <title>Analysis of the Phlebiopsis gigantea genome, transcriptome and secretome provides insight into its pioneer colonization strategies of wood.</title>
        <authorList>
            <person name="Hori C."/>
            <person name="Ishida T."/>
            <person name="Igarashi K."/>
            <person name="Samejima M."/>
            <person name="Suzuki H."/>
            <person name="Master E."/>
            <person name="Ferreira P."/>
            <person name="Ruiz-Duenas F.J."/>
            <person name="Held B."/>
            <person name="Canessa P."/>
            <person name="Larrondo L.F."/>
            <person name="Schmoll M."/>
            <person name="Druzhinina I.S."/>
            <person name="Kubicek C.P."/>
            <person name="Gaskell J.A."/>
            <person name="Kersten P."/>
            <person name="St John F."/>
            <person name="Glasner J."/>
            <person name="Sabat G."/>
            <person name="Splinter BonDurant S."/>
            <person name="Syed K."/>
            <person name="Yadav J."/>
            <person name="Mgbeahuruike A.C."/>
            <person name="Kovalchuk A."/>
            <person name="Asiegbu F.O."/>
            <person name="Lackner G."/>
            <person name="Hoffmeister D."/>
            <person name="Rencoret J."/>
            <person name="Gutierrez A."/>
            <person name="Sun H."/>
            <person name="Lindquist E."/>
            <person name="Barry K."/>
            <person name="Riley R."/>
            <person name="Grigoriev I.V."/>
            <person name="Henrissat B."/>
            <person name="Kues U."/>
            <person name="Berka R.M."/>
            <person name="Martinez A.T."/>
            <person name="Covert S.F."/>
            <person name="Blanchette R.A."/>
            <person name="Cullen D."/>
        </authorList>
    </citation>
    <scope>NUCLEOTIDE SEQUENCE [LARGE SCALE GENOMIC DNA]</scope>
    <source>
        <strain evidence="3 4">11061_1 CR5-6</strain>
    </source>
</reference>
<sequence>MGFKSYFSKRGRDHQRSPENIVASLQQQIEDVRKREEYFQRKVDEETKRARANAAPNKVVALAALKRKKVAERDLRRAQRARARLQIQVKSLNSAMTQRVSRTEVPVGHLGEQNNLQSVQRDKKPFWPWKFKRITT</sequence>
<evidence type="ECO:0000313" key="4">
    <source>
        <dbReference type="Proteomes" id="UP000053257"/>
    </source>
</evidence>
<keyword evidence="1" id="KW-0175">Coiled coil</keyword>
<accession>A0A0C3NR70</accession>
<evidence type="ECO:0000256" key="2">
    <source>
        <dbReference type="SAM" id="MobiDB-lite"/>
    </source>
</evidence>
<dbReference type="HOGENOM" id="CLU_1876181_0_0_1"/>
<dbReference type="Proteomes" id="UP000053257">
    <property type="component" value="Unassembled WGS sequence"/>
</dbReference>
<feature type="coiled-coil region" evidence="1">
    <location>
        <begin position="22"/>
        <end position="95"/>
    </location>
</feature>
<dbReference type="Gene3D" id="1.10.287.1060">
    <property type="entry name" value="ESAT-6-like"/>
    <property type="match status" value="1"/>
</dbReference>
<dbReference type="EMBL" id="KN840492">
    <property type="protein sequence ID" value="KIP07694.1"/>
    <property type="molecule type" value="Genomic_DNA"/>
</dbReference>
<proteinExistence type="predicted"/>
<feature type="region of interest" description="Disordered" evidence="2">
    <location>
        <begin position="1"/>
        <end position="21"/>
    </location>
</feature>
<name>A0A0C3NR70_PHLG1</name>
<evidence type="ECO:0000313" key="3">
    <source>
        <dbReference type="EMBL" id="KIP07694.1"/>
    </source>
</evidence>
<protein>
    <submittedName>
        <fullName evidence="3">Uncharacterized protein</fullName>
    </submittedName>
</protein>
<gene>
    <name evidence="3" type="ORF">PHLGIDRAFT_409892</name>
</gene>
<dbReference type="STRING" id="745531.A0A0C3NR70"/>
<dbReference type="OrthoDB" id="5592979at2759"/>
<organism evidence="3 4">
    <name type="scientific">Phlebiopsis gigantea (strain 11061_1 CR5-6)</name>
    <name type="common">White-rot fungus</name>
    <name type="synonym">Peniophora gigantea</name>
    <dbReference type="NCBI Taxonomy" id="745531"/>
    <lineage>
        <taxon>Eukaryota</taxon>
        <taxon>Fungi</taxon>
        <taxon>Dikarya</taxon>
        <taxon>Basidiomycota</taxon>
        <taxon>Agaricomycotina</taxon>
        <taxon>Agaricomycetes</taxon>
        <taxon>Polyporales</taxon>
        <taxon>Phanerochaetaceae</taxon>
        <taxon>Phlebiopsis</taxon>
    </lineage>
</organism>